<dbReference type="RefSeq" id="XP_040670161.1">
    <property type="nucleotide sequence ID" value="XM_040816577.1"/>
</dbReference>
<evidence type="ECO:0000313" key="2">
    <source>
        <dbReference type="Proteomes" id="UP000184073"/>
    </source>
</evidence>
<proteinExistence type="predicted"/>
<organism evidence="1 2">
    <name type="scientific">Aspergillus versicolor CBS 583.65</name>
    <dbReference type="NCBI Taxonomy" id="1036611"/>
    <lineage>
        <taxon>Eukaryota</taxon>
        <taxon>Fungi</taxon>
        <taxon>Dikarya</taxon>
        <taxon>Ascomycota</taxon>
        <taxon>Pezizomycotina</taxon>
        <taxon>Eurotiomycetes</taxon>
        <taxon>Eurotiomycetidae</taxon>
        <taxon>Eurotiales</taxon>
        <taxon>Aspergillaceae</taxon>
        <taxon>Aspergillus</taxon>
        <taxon>Aspergillus subgen. Nidulantes</taxon>
    </lineage>
</organism>
<dbReference type="EMBL" id="KV878131">
    <property type="protein sequence ID" value="OJJ04399.1"/>
    <property type="molecule type" value="Genomic_DNA"/>
</dbReference>
<evidence type="ECO:0000313" key="1">
    <source>
        <dbReference type="EMBL" id="OJJ04399.1"/>
    </source>
</evidence>
<gene>
    <name evidence="1" type="ORF">ASPVEDRAFT_786133</name>
</gene>
<protein>
    <submittedName>
        <fullName evidence="1">Uncharacterized protein</fullName>
    </submittedName>
</protein>
<dbReference type="GeneID" id="63732088"/>
<dbReference type="VEuPathDB" id="FungiDB:ASPVEDRAFT_786133"/>
<dbReference type="AlphaFoldDB" id="A0A1L9PSA0"/>
<accession>A0A1L9PSA0</accession>
<keyword evidence="2" id="KW-1185">Reference proteome</keyword>
<reference evidence="2" key="1">
    <citation type="journal article" date="2017" name="Genome Biol.">
        <title>Comparative genomics reveals high biological diversity and specific adaptations in the industrially and medically important fungal genus Aspergillus.</title>
        <authorList>
            <person name="de Vries R.P."/>
            <person name="Riley R."/>
            <person name="Wiebenga A."/>
            <person name="Aguilar-Osorio G."/>
            <person name="Amillis S."/>
            <person name="Uchima C.A."/>
            <person name="Anderluh G."/>
            <person name="Asadollahi M."/>
            <person name="Askin M."/>
            <person name="Barry K."/>
            <person name="Battaglia E."/>
            <person name="Bayram O."/>
            <person name="Benocci T."/>
            <person name="Braus-Stromeyer S.A."/>
            <person name="Caldana C."/>
            <person name="Canovas D."/>
            <person name="Cerqueira G.C."/>
            <person name="Chen F."/>
            <person name="Chen W."/>
            <person name="Choi C."/>
            <person name="Clum A."/>
            <person name="Dos Santos R.A."/>
            <person name="Damasio A.R."/>
            <person name="Diallinas G."/>
            <person name="Emri T."/>
            <person name="Fekete E."/>
            <person name="Flipphi M."/>
            <person name="Freyberg S."/>
            <person name="Gallo A."/>
            <person name="Gournas C."/>
            <person name="Habgood R."/>
            <person name="Hainaut M."/>
            <person name="Harispe M.L."/>
            <person name="Henrissat B."/>
            <person name="Hilden K.S."/>
            <person name="Hope R."/>
            <person name="Hossain A."/>
            <person name="Karabika E."/>
            <person name="Karaffa L."/>
            <person name="Karanyi Z."/>
            <person name="Krasevec N."/>
            <person name="Kuo A."/>
            <person name="Kusch H."/>
            <person name="LaButti K."/>
            <person name="Lagendijk E.L."/>
            <person name="Lapidus A."/>
            <person name="Levasseur A."/>
            <person name="Lindquist E."/>
            <person name="Lipzen A."/>
            <person name="Logrieco A.F."/>
            <person name="MacCabe A."/>
            <person name="Maekelae M.R."/>
            <person name="Malavazi I."/>
            <person name="Melin P."/>
            <person name="Meyer V."/>
            <person name="Mielnichuk N."/>
            <person name="Miskei M."/>
            <person name="Molnar A.P."/>
            <person name="Mule G."/>
            <person name="Ngan C.Y."/>
            <person name="Orejas M."/>
            <person name="Orosz E."/>
            <person name="Ouedraogo J.P."/>
            <person name="Overkamp K.M."/>
            <person name="Park H.-S."/>
            <person name="Perrone G."/>
            <person name="Piumi F."/>
            <person name="Punt P.J."/>
            <person name="Ram A.F."/>
            <person name="Ramon A."/>
            <person name="Rauscher S."/>
            <person name="Record E."/>
            <person name="Riano-Pachon D.M."/>
            <person name="Robert V."/>
            <person name="Roehrig J."/>
            <person name="Ruller R."/>
            <person name="Salamov A."/>
            <person name="Salih N.S."/>
            <person name="Samson R.A."/>
            <person name="Sandor E."/>
            <person name="Sanguinetti M."/>
            <person name="Schuetze T."/>
            <person name="Sepcic K."/>
            <person name="Shelest E."/>
            <person name="Sherlock G."/>
            <person name="Sophianopoulou V."/>
            <person name="Squina F.M."/>
            <person name="Sun H."/>
            <person name="Susca A."/>
            <person name="Todd R.B."/>
            <person name="Tsang A."/>
            <person name="Unkles S.E."/>
            <person name="van de Wiele N."/>
            <person name="van Rossen-Uffink D."/>
            <person name="Oliveira J.V."/>
            <person name="Vesth T.C."/>
            <person name="Visser J."/>
            <person name="Yu J.-H."/>
            <person name="Zhou M."/>
            <person name="Andersen M.R."/>
            <person name="Archer D.B."/>
            <person name="Baker S.E."/>
            <person name="Benoit I."/>
            <person name="Brakhage A.A."/>
            <person name="Braus G.H."/>
            <person name="Fischer R."/>
            <person name="Frisvad J.C."/>
            <person name="Goldman G.H."/>
            <person name="Houbraken J."/>
            <person name="Oakley B."/>
            <person name="Pocsi I."/>
            <person name="Scazzocchio C."/>
            <person name="Seiboth B."/>
            <person name="vanKuyk P.A."/>
            <person name="Wortman J."/>
            <person name="Dyer P.S."/>
            <person name="Grigoriev I.V."/>
        </authorList>
    </citation>
    <scope>NUCLEOTIDE SEQUENCE [LARGE SCALE GENOMIC DNA]</scope>
    <source>
        <strain evidence="2">CBS 583.65</strain>
    </source>
</reference>
<sequence>MTELVLGKSVFYVLYVEIRAHCSRISRNLHFWGSYPTERVFLILRRCARRSARGRICSEHPSGHQIQVRLIKACESMVIKKLESRPLPDLGNRGVLLRQLTRRSARFPLAARIIRGRDRGVGTRHAERRLFIPHTTWLLHVDCGCRRQECDSEFLQRIPVSNLESWTYENSISTSSIRI</sequence>
<name>A0A1L9PSA0_ASPVE</name>
<dbReference type="Proteomes" id="UP000184073">
    <property type="component" value="Unassembled WGS sequence"/>
</dbReference>